<dbReference type="KEGG" id="smas:HUE87_10295"/>
<dbReference type="SUPFAM" id="SSF53474">
    <property type="entry name" value="alpha/beta-Hydrolases"/>
    <property type="match status" value="1"/>
</dbReference>
<name>A0A7S7RQA4_9BACT</name>
<keyword evidence="2" id="KW-1185">Reference proteome</keyword>
<dbReference type="EMBL" id="CP054493">
    <property type="protein sequence ID" value="QOY54255.1"/>
    <property type="molecule type" value="Genomic_DNA"/>
</dbReference>
<dbReference type="Pfam" id="PF05728">
    <property type="entry name" value="UPF0227"/>
    <property type="match status" value="1"/>
</dbReference>
<evidence type="ECO:0000313" key="2">
    <source>
        <dbReference type="Proteomes" id="UP000593836"/>
    </source>
</evidence>
<dbReference type="InterPro" id="IPR029058">
    <property type="entry name" value="AB_hydrolase_fold"/>
</dbReference>
<proteinExistence type="predicted"/>
<reference evidence="1 2" key="1">
    <citation type="submission" date="2020-05" db="EMBL/GenBank/DDBJ databases">
        <title>Sulfurimonas marisnigri, sp. nov., and Sulfurimonas baltica, sp. nov., manganese oxide reducing chemolithoautotrophs of the class Epsilonproteobacteria isolated from the pelagic redoxclines of the Black and Baltic Seas and emended description of the genus Sulfurimonas.</title>
        <authorList>
            <person name="Henkel J.V."/>
            <person name="Laudan C."/>
            <person name="Werner J."/>
            <person name="Neu T."/>
            <person name="Plewe S."/>
            <person name="Sproer C."/>
            <person name="Bunk B."/>
            <person name="Schulz-Vogt H.N."/>
        </authorList>
    </citation>
    <scope>NUCLEOTIDE SEQUENCE [LARGE SCALE GENOMIC DNA]</scope>
    <source>
        <strain evidence="1 2">SoZ1</strain>
    </source>
</reference>
<dbReference type="Proteomes" id="UP000593836">
    <property type="component" value="Chromosome"/>
</dbReference>
<dbReference type="PANTHER" id="PTHR35602">
    <property type="entry name" value="ESTERASE YQIA-RELATED"/>
    <property type="match status" value="1"/>
</dbReference>
<evidence type="ECO:0000313" key="1">
    <source>
        <dbReference type="EMBL" id="QOY54255.1"/>
    </source>
</evidence>
<gene>
    <name evidence="1" type="ORF">HUE87_10295</name>
</gene>
<dbReference type="PANTHER" id="PTHR35602:SF3">
    <property type="entry name" value="ESTERASE YQIA"/>
    <property type="match status" value="1"/>
</dbReference>
<organism evidence="1 2">
    <name type="scientific">Candidatus Sulfurimonas marisnigri</name>
    <dbReference type="NCBI Taxonomy" id="2740405"/>
    <lineage>
        <taxon>Bacteria</taxon>
        <taxon>Pseudomonadati</taxon>
        <taxon>Campylobacterota</taxon>
        <taxon>Epsilonproteobacteria</taxon>
        <taxon>Campylobacterales</taxon>
        <taxon>Sulfurimonadaceae</taxon>
        <taxon>Sulfurimonas</taxon>
    </lineage>
</organism>
<sequence>MIIYIHGFSGSGDGIKANAFREYFKSLDEGFVAPSLSYIPELAIQTLEELIESYKGNVKLIGSSLGGFYTIYLAQKYGLRGVLINPSIFPYETLAKLTGYVPSYYDESIFEWRESHIKMLKNYEKDEINQSDFMLLVQKGDETLDYKKAVNKFANANVIIEEGGTHGFDGIERHFERIREFIL</sequence>
<protein>
    <submittedName>
        <fullName evidence="1">Esterase</fullName>
    </submittedName>
</protein>
<dbReference type="AlphaFoldDB" id="A0A7S7RQA4"/>
<accession>A0A7S7RQA4</accession>
<dbReference type="InterPro" id="IPR008886">
    <property type="entry name" value="UPF0227/Esterase_YqiA"/>
</dbReference>
<dbReference type="Gene3D" id="3.40.50.1820">
    <property type="entry name" value="alpha/beta hydrolase"/>
    <property type="match status" value="1"/>
</dbReference>
<dbReference type="RefSeq" id="WP_194366301.1">
    <property type="nucleotide sequence ID" value="NZ_CP054493.1"/>
</dbReference>